<proteinExistence type="predicted"/>
<feature type="compositionally biased region" description="Polar residues" evidence="1">
    <location>
        <begin position="227"/>
        <end position="242"/>
    </location>
</feature>
<sequence length="292" mass="32132">MRTEPQVKVQVSDTDDRVRGYEVDRVDRPSWAPDEVDITRPSVARVYDYYLGGSHNFEADRRFAEQVLDALPEMATVAQANRSFLRRIVRHLCAQGVTQFLDLGSGIPTAGNVHEIASAECTDARVLYVDNDPIAVVHSRALLDGDDRTEVLAGDLTRPEQVLEHPLTRAHLDLSRPVAVLLVSVLHFVGDELDPAGIIRAYADATVPGSHVVITHASDEGGHSGASRAQNVYNRDQSPNQMRMRSADEVRTLFGDLELLDPGVVRIPLWRPDSPVGPEGQRYPGLAGVARH</sequence>
<dbReference type="InterPro" id="IPR006764">
    <property type="entry name" value="SAM_dep_MeTrfase_SAV2177_type"/>
</dbReference>
<keyword evidence="2" id="KW-0808">Transferase</keyword>
<dbReference type="Pfam" id="PF04672">
    <property type="entry name" value="Methyltransf_19"/>
    <property type="match status" value="1"/>
</dbReference>
<dbReference type="GO" id="GO:0032259">
    <property type="term" value="P:methylation"/>
    <property type="evidence" value="ECO:0007669"/>
    <property type="project" value="UniProtKB-KW"/>
</dbReference>
<accession>A0A1I4WHT0</accession>
<evidence type="ECO:0000256" key="1">
    <source>
        <dbReference type="SAM" id="MobiDB-lite"/>
    </source>
</evidence>
<keyword evidence="2" id="KW-0489">Methyltransferase</keyword>
<dbReference type="SUPFAM" id="SSF53335">
    <property type="entry name" value="S-adenosyl-L-methionine-dependent methyltransferases"/>
    <property type="match status" value="1"/>
</dbReference>
<dbReference type="PIRSF" id="PIRSF017393">
    <property type="entry name" value="MTase_SAV2177"/>
    <property type="match status" value="1"/>
</dbReference>
<keyword evidence="3" id="KW-1185">Reference proteome</keyword>
<dbReference type="InterPro" id="IPR029063">
    <property type="entry name" value="SAM-dependent_MTases_sf"/>
</dbReference>
<dbReference type="EMBL" id="FOUY01000008">
    <property type="protein sequence ID" value="SFN12812.1"/>
    <property type="molecule type" value="Genomic_DNA"/>
</dbReference>
<name>A0A1I4WHT0_PSUAM</name>
<dbReference type="Proteomes" id="UP000199614">
    <property type="component" value="Unassembled WGS sequence"/>
</dbReference>
<feature type="region of interest" description="Disordered" evidence="1">
    <location>
        <begin position="219"/>
        <end position="242"/>
    </location>
</feature>
<dbReference type="Gene3D" id="3.40.50.150">
    <property type="entry name" value="Vaccinia Virus protein VP39"/>
    <property type="match status" value="1"/>
</dbReference>
<protein>
    <submittedName>
        <fullName evidence="2">S-adenosyl methyltransferase</fullName>
    </submittedName>
</protein>
<organism evidence="2 3">
    <name type="scientific">Pseudonocardia ammonioxydans</name>
    <dbReference type="NCBI Taxonomy" id="260086"/>
    <lineage>
        <taxon>Bacteria</taxon>
        <taxon>Bacillati</taxon>
        <taxon>Actinomycetota</taxon>
        <taxon>Actinomycetes</taxon>
        <taxon>Pseudonocardiales</taxon>
        <taxon>Pseudonocardiaceae</taxon>
        <taxon>Pseudonocardia</taxon>
    </lineage>
</organism>
<gene>
    <name evidence="2" type="ORF">SAMN05216207_1008123</name>
</gene>
<evidence type="ECO:0000313" key="2">
    <source>
        <dbReference type="EMBL" id="SFN12812.1"/>
    </source>
</evidence>
<evidence type="ECO:0000313" key="3">
    <source>
        <dbReference type="Proteomes" id="UP000199614"/>
    </source>
</evidence>
<reference evidence="2 3" key="1">
    <citation type="submission" date="2016-10" db="EMBL/GenBank/DDBJ databases">
        <authorList>
            <person name="de Groot N.N."/>
        </authorList>
    </citation>
    <scope>NUCLEOTIDE SEQUENCE [LARGE SCALE GENOMIC DNA]</scope>
    <source>
        <strain evidence="2 3">CGMCC 4.1877</strain>
    </source>
</reference>
<dbReference type="GO" id="GO:0008168">
    <property type="term" value="F:methyltransferase activity"/>
    <property type="evidence" value="ECO:0007669"/>
    <property type="project" value="UniProtKB-KW"/>
</dbReference>
<dbReference type="AlphaFoldDB" id="A0A1I4WHT0"/>
<dbReference type="STRING" id="260086.SAMN05216207_1008123"/>